<feature type="region of interest" description="Disordered" evidence="2">
    <location>
        <begin position="1"/>
        <end position="25"/>
    </location>
</feature>
<evidence type="ECO:0000313" key="3">
    <source>
        <dbReference type="EMBL" id="KZV95858.1"/>
    </source>
</evidence>
<dbReference type="Proteomes" id="UP000077266">
    <property type="component" value="Unassembled WGS sequence"/>
</dbReference>
<evidence type="ECO:0000256" key="2">
    <source>
        <dbReference type="SAM" id="MobiDB-lite"/>
    </source>
</evidence>
<dbReference type="AlphaFoldDB" id="A0A165K677"/>
<dbReference type="InParanoid" id="A0A165K677"/>
<reference evidence="3 4" key="1">
    <citation type="journal article" date="2016" name="Mol. Biol. Evol.">
        <title>Comparative Genomics of Early-Diverging Mushroom-Forming Fungi Provides Insights into the Origins of Lignocellulose Decay Capabilities.</title>
        <authorList>
            <person name="Nagy L.G."/>
            <person name="Riley R."/>
            <person name="Tritt A."/>
            <person name="Adam C."/>
            <person name="Daum C."/>
            <person name="Floudas D."/>
            <person name="Sun H."/>
            <person name="Yadav J.S."/>
            <person name="Pangilinan J."/>
            <person name="Larsson K.H."/>
            <person name="Matsuura K."/>
            <person name="Barry K."/>
            <person name="Labutti K."/>
            <person name="Kuo R."/>
            <person name="Ohm R.A."/>
            <person name="Bhattacharya S.S."/>
            <person name="Shirouzu T."/>
            <person name="Yoshinaga Y."/>
            <person name="Martin F.M."/>
            <person name="Grigoriev I.V."/>
            <person name="Hibbett D.S."/>
        </authorList>
    </citation>
    <scope>NUCLEOTIDE SEQUENCE [LARGE SCALE GENOMIC DNA]</scope>
    <source>
        <strain evidence="3 4">HHB12029</strain>
    </source>
</reference>
<gene>
    <name evidence="3" type="ORF">EXIGLDRAFT_734347</name>
</gene>
<dbReference type="OrthoDB" id="9984614at2759"/>
<evidence type="ECO:0000313" key="4">
    <source>
        <dbReference type="Proteomes" id="UP000077266"/>
    </source>
</evidence>
<accession>A0A165K677</accession>
<protein>
    <submittedName>
        <fullName evidence="3">Uncharacterized protein</fullName>
    </submittedName>
</protein>
<evidence type="ECO:0000256" key="1">
    <source>
        <dbReference type="SAM" id="Coils"/>
    </source>
</evidence>
<sequence length="91" mass="10426">MSTSSGRGDLAPYDDPRPPPPPRDADVDYRAKYLIEKAKHQYVLQRQDELRDELEQLRTEYEAEYVGKENALDEVLRAKFGSTAETLTRGP</sequence>
<feature type="coiled-coil region" evidence="1">
    <location>
        <begin position="40"/>
        <end position="71"/>
    </location>
</feature>
<name>A0A165K677_EXIGL</name>
<keyword evidence="1" id="KW-0175">Coiled coil</keyword>
<organism evidence="3 4">
    <name type="scientific">Exidia glandulosa HHB12029</name>
    <dbReference type="NCBI Taxonomy" id="1314781"/>
    <lineage>
        <taxon>Eukaryota</taxon>
        <taxon>Fungi</taxon>
        <taxon>Dikarya</taxon>
        <taxon>Basidiomycota</taxon>
        <taxon>Agaricomycotina</taxon>
        <taxon>Agaricomycetes</taxon>
        <taxon>Auriculariales</taxon>
        <taxon>Exidiaceae</taxon>
        <taxon>Exidia</taxon>
    </lineage>
</organism>
<keyword evidence="4" id="KW-1185">Reference proteome</keyword>
<proteinExistence type="predicted"/>
<dbReference type="EMBL" id="KV425950">
    <property type="protein sequence ID" value="KZV95858.1"/>
    <property type="molecule type" value="Genomic_DNA"/>
</dbReference>